<dbReference type="EMBL" id="AVOT02031887">
    <property type="protein sequence ID" value="MBW0525536.1"/>
    <property type="molecule type" value="Genomic_DNA"/>
</dbReference>
<evidence type="ECO:0000256" key="1">
    <source>
        <dbReference type="SAM" id="MobiDB-lite"/>
    </source>
</evidence>
<feature type="region of interest" description="Disordered" evidence="1">
    <location>
        <begin position="612"/>
        <end position="650"/>
    </location>
</feature>
<evidence type="ECO:0000313" key="4">
    <source>
        <dbReference type="Proteomes" id="UP000765509"/>
    </source>
</evidence>
<feature type="compositionally biased region" description="Polar residues" evidence="1">
    <location>
        <begin position="483"/>
        <end position="521"/>
    </location>
</feature>
<feature type="compositionally biased region" description="Polar residues" evidence="1">
    <location>
        <begin position="622"/>
        <end position="650"/>
    </location>
</feature>
<dbReference type="Proteomes" id="UP000765509">
    <property type="component" value="Unassembled WGS sequence"/>
</dbReference>
<feature type="transmembrane region" description="Helical" evidence="2">
    <location>
        <begin position="222"/>
        <end position="242"/>
    </location>
</feature>
<protein>
    <submittedName>
        <fullName evidence="3">Uncharacterized protein</fullName>
    </submittedName>
</protein>
<feature type="transmembrane region" description="Helical" evidence="2">
    <location>
        <begin position="154"/>
        <end position="171"/>
    </location>
</feature>
<feature type="region of interest" description="Disordered" evidence="1">
    <location>
        <begin position="312"/>
        <end position="337"/>
    </location>
</feature>
<dbReference type="OrthoDB" id="2507119at2759"/>
<keyword evidence="4" id="KW-1185">Reference proteome</keyword>
<keyword evidence="2" id="KW-0472">Membrane</keyword>
<gene>
    <name evidence="3" type="ORF">O181_065251</name>
</gene>
<feature type="compositionally biased region" description="Low complexity" evidence="1">
    <location>
        <begin position="540"/>
        <end position="554"/>
    </location>
</feature>
<keyword evidence="2" id="KW-1133">Transmembrane helix</keyword>
<feature type="transmembrane region" description="Helical" evidence="2">
    <location>
        <begin position="67"/>
        <end position="93"/>
    </location>
</feature>
<feature type="transmembrane region" description="Helical" evidence="2">
    <location>
        <begin position="191"/>
        <end position="210"/>
    </location>
</feature>
<evidence type="ECO:0000256" key="2">
    <source>
        <dbReference type="SAM" id="Phobius"/>
    </source>
</evidence>
<reference evidence="3" key="1">
    <citation type="submission" date="2021-03" db="EMBL/GenBank/DDBJ databases">
        <title>Draft genome sequence of rust myrtle Austropuccinia psidii MF-1, a brazilian biotype.</title>
        <authorList>
            <person name="Quecine M.C."/>
            <person name="Pachon D.M.R."/>
            <person name="Bonatelli M.L."/>
            <person name="Correr F.H."/>
            <person name="Franceschini L.M."/>
            <person name="Leite T.F."/>
            <person name="Margarido G.R.A."/>
            <person name="Almeida C.A."/>
            <person name="Ferrarezi J.A."/>
            <person name="Labate C.A."/>
        </authorList>
    </citation>
    <scope>NUCLEOTIDE SEQUENCE</scope>
    <source>
        <strain evidence="3">MF-1</strain>
    </source>
</reference>
<evidence type="ECO:0000313" key="3">
    <source>
        <dbReference type="EMBL" id="MBW0525536.1"/>
    </source>
</evidence>
<feature type="region of interest" description="Disordered" evidence="1">
    <location>
        <begin position="398"/>
        <end position="430"/>
    </location>
</feature>
<feature type="compositionally biased region" description="Polar residues" evidence="1">
    <location>
        <begin position="407"/>
        <end position="430"/>
    </location>
</feature>
<proteinExistence type="predicted"/>
<feature type="compositionally biased region" description="Low complexity" evidence="1">
    <location>
        <begin position="319"/>
        <end position="337"/>
    </location>
</feature>
<organism evidence="3 4">
    <name type="scientific">Austropuccinia psidii MF-1</name>
    <dbReference type="NCBI Taxonomy" id="1389203"/>
    <lineage>
        <taxon>Eukaryota</taxon>
        <taxon>Fungi</taxon>
        <taxon>Dikarya</taxon>
        <taxon>Basidiomycota</taxon>
        <taxon>Pucciniomycotina</taxon>
        <taxon>Pucciniomycetes</taxon>
        <taxon>Pucciniales</taxon>
        <taxon>Sphaerophragmiaceae</taxon>
        <taxon>Austropuccinia</taxon>
    </lineage>
</organism>
<keyword evidence="2" id="KW-0812">Transmembrane</keyword>
<comment type="caution">
    <text evidence="3">The sequence shown here is derived from an EMBL/GenBank/DDBJ whole genome shotgun (WGS) entry which is preliminary data.</text>
</comment>
<accession>A0A9Q3I126</accession>
<feature type="transmembrane region" description="Helical" evidence="2">
    <location>
        <begin position="35"/>
        <end position="55"/>
    </location>
</feature>
<feature type="region of interest" description="Disordered" evidence="1">
    <location>
        <begin position="483"/>
        <end position="554"/>
    </location>
</feature>
<dbReference type="AlphaFoldDB" id="A0A9Q3I126"/>
<feature type="transmembrane region" description="Helical" evidence="2">
    <location>
        <begin position="121"/>
        <end position="142"/>
    </location>
</feature>
<name>A0A9Q3I126_9BASI</name>
<sequence>MPKVPSNLIQSSSNPSNNPLLAYQPAYTYSMPTQLLILGIVLTLLTVLIFHLIFTAKYHYPLAKANFLILLSAVILTQISTLIVVILINHYLFNRSRYWPFMFDYVEVTMPMTDWKPLPLIGWYIMQSAVTLLAHATHIQFLTLLFPSSLERKLIIAFLGPLCLVASALYFTHFLSNPNLQDLGDAIRNTATSTLSLLYTFGLIIWGYAINRKRAWDHEGGTFGFGVLAISLAFAGTAANFIEVREDRLRWLPWLVNTVLLWQSWAGFWWWVGAGMWSGEVEDLEQREAKKKRKQEKRQRKKLKMLNLISNRSQSSKHSNLSSPNQHSQSQSQSQSHLFTSSIEPNRLLRSSTSISRVESLFQSSNSILSNRFRRPIAHPSNLQINQQQIELENLNSNISSHSSPSTLQSNHQTNQITSTEASSSTCDTSHPSINGPFAFLYRWLGALTEAHNAAAKKQARVANTLKQTEQVKRWGLRAMTHRVTTNQTHSNQHKTNYNTLNKLSNSSHGPRSRTNNPNQQFEDHSENWVSDNDPPPQEPNHSSNHQSQNNSTINQSVQIENSKLNHNIQNHQIIQGSSSAFIQTNHSIQTDTLTNVKDSTNQLNQIDLDSNQTDLDHQNSSEHFQAHSNHSRNYQIDSNENSQSETTQSWNWKSRLMKARLKDVTSYD</sequence>